<sequence>MEGSGILRLYEIEYSDLMLLSSSSSSCSHYQEKIIMENLGPLGPGLLSVTNVPDASILRRKLLPLARKLALLSREDRQRILRDHNLGSDVPLKNPDRNVSSFAMQLKYDQGLECIGRKPSHKYENMDGISDFEDDGFDNLEHMFKALGFCMMEIALCLARICDRDIGGNELEQSLLESCAAKGHLIHYHSMVDNIILREAGQRKGTSKSNNHARRKEILLKSNNLETNGNEVRSSEIHANLWQQWHYDYGIFTVLTDPMFLTSSRQAAENSEVSVSSDQECTSPSGHSYLQVFHPNKNKVLMVKSSPESFIVQVGESADILSKGNLRSTLHCVQRPARLENLSRETFVVFLQPAWSKTFSISDYPMEHYNPSFQPLEQAEENNFSDQGQNALTLEIQKIVPPLSARLKDGMTFAEFSRETTKQYYGGSGFQSIK</sequence>
<reference evidence="1" key="1">
    <citation type="submission" date="2019-09" db="EMBL/GenBank/DDBJ databases">
        <title>Draft genome information of white flower Hibiscus syriacus.</title>
        <authorList>
            <person name="Kim Y.-M."/>
        </authorList>
    </citation>
    <scope>NUCLEOTIDE SEQUENCE [LARGE SCALE GENOMIC DNA]</scope>
    <source>
        <strain evidence="1">YM2019G1</strain>
    </source>
</reference>
<keyword evidence="1" id="KW-0808">Transferase</keyword>
<organism evidence="1 2">
    <name type="scientific">Hibiscus syriacus</name>
    <name type="common">Rose of Sharon</name>
    <dbReference type="NCBI Taxonomy" id="106335"/>
    <lineage>
        <taxon>Eukaryota</taxon>
        <taxon>Viridiplantae</taxon>
        <taxon>Streptophyta</taxon>
        <taxon>Embryophyta</taxon>
        <taxon>Tracheophyta</taxon>
        <taxon>Spermatophyta</taxon>
        <taxon>Magnoliopsida</taxon>
        <taxon>eudicotyledons</taxon>
        <taxon>Gunneridae</taxon>
        <taxon>Pentapetalae</taxon>
        <taxon>rosids</taxon>
        <taxon>malvids</taxon>
        <taxon>Malvales</taxon>
        <taxon>Malvaceae</taxon>
        <taxon>Malvoideae</taxon>
        <taxon>Hibiscus</taxon>
    </lineage>
</organism>
<dbReference type="SUPFAM" id="SSF51197">
    <property type="entry name" value="Clavaminate synthase-like"/>
    <property type="match status" value="1"/>
</dbReference>
<dbReference type="PANTHER" id="PTHR48253">
    <property type="match status" value="1"/>
</dbReference>
<gene>
    <name evidence="1" type="ORF">F3Y22_tig00002919pilonHSYRG00337</name>
</gene>
<dbReference type="PANTHER" id="PTHR48253:SF2">
    <property type="entry name" value="ISOPENICILLIN N SYNTHASE-LIKE FE(2+) 2OG DIOXYGENASE DOMAIN-CONTAINING PROTEIN"/>
    <property type="match status" value="1"/>
</dbReference>
<accession>A0A6A3CTX7</accession>
<evidence type="ECO:0000313" key="2">
    <source>
        <dbReference type="Proteomes" id="UP000436088"/>
    </source>
</evidence>
<proteinExistence type="predicted"/>
<dbReference type="GO" id="GO:0016301">
    <property type="term" value="F:kinase activity"/>
    <property type="evidence" value="ECO:0007669"/>
    <property type="project" value="UniProtKB-KW"/>
</dbReference>
<keyword evidence="1" id="KW-0418">Kinase</keyword>
<dbReference type="AlphaFoldDB" id="A0A6A3CTX7"/>
<name>A0A6A3CTX7_HIBSY</name>
<comment type="caution">
    <text evidence="1">The sequence shown here is derived from an EMBL/GenBank/DDBJ whole genome shotgun (WGS) entry which is preliminary data.</text>
</comment>
<dbReference type="EMBL" id="VEPZ02000206">
    <property type="protein sequence ID" value="KAE8730668.1"/>
    <property type="molecule type" value="Genomic_DNA"/>
</dbReference>
<dbReference type="Proteomes" id="UP000436088">
    <property type="component" value="Unassembled WGS sequence"/>
</dbReference>
<dbReference type="OrthoDB" id="438224at2759"/>
<dbReference type="Gene3D" id="2.60.120.330">
    <property type="entry name" value="B-lactam Antibiotic, Isopenicillin N Synthase, Chain"/>
    <property type="match status" value="1"/>
</dbReference>
<evidence type="ECO:0000313" key="1">
    <source>
        <dbReference type="EMBL" id="KAE8730668.1"/>
    </source>
</evidence>
<protein>
    <submittedName>
        <fullName evidence="1">Kinase family protein</fullName>
    </submittedName>
</protein>
<keyword evidence="2" id="KW-1185">Reference proteome</keyword>
<dbReference type="InterPro" id="IPR027443">
    <property type="entry name" value="IPNS-like_sf"/>
</dbReference>